<protein>
    <recommendedName>
        <fullName evidence="5">PPPDE domain-containing protein</fullName>
    </recommendedName>
</protein>
<accession>A0A1J4MP78</accession>
<evidence type="ECO:0000313" key="6">
    <source>
        <dbReference type="EMBL" id="OII76066.1"/>
    </source>
</evidence>
<dbReference type="OrthoDB" id="412286at2759"/>
<dbReference type="SMART" id="SM01179">
    <property type="entry name" value="DUF862"/>
    <property type="match status" value="1"/>
</dbReference>
<evidence type="ECO:0000256" key="1">
    <source>
        <dbReference type="ARBA" id="ARBA00008140"/>
    </source>
</evidence>
<keyword evidence="2" id="KW-0645">Protease</keyword>
<keyword evidence="7" id="KW-1185">Reference proteome</keyword>
<dbReference type="InterPro" id="IPR042266">
    <property type="entry name" value="PPPDE_sf"/>
</dbReference>
<dbReference type="Pfam" id="PF05903">
    <property type="entry name" value="Peptidase_C97"/>
    <property type="match status" value="1"/>
</dbReference>
<dbReference type="PANTHER" id="PTHR12378:SF80">
    <property type="entry name" value="IP06716P-RELATED"/>
    <property type="match status" value="1"/>
</dbReference>
<dbReference type="Proteomes" id="UP000186804">
    <property type="component" value="Unassembled WGS sequence"/>
</dbReference>
<evidence type="ECO:0000259" key="5">
    <source>
        <dbReference type="PROSITE" id="PS51858"/>
    </source>
</evidence>
<dbReference type="EMBL" id="LRBS01000069">
    <property type="protein sequence ID" value="OII76066.1"/>
    <property type="molecule type" value="Genomic_DNA"/>
</dbReference>
<dbReference type="GO" id="GO:0101005">
    <property type="term" value="F:deubiquitinase activity"/>
    <property type="evidence" value="ECO:0007669"/>
    <property type="project" value="TreeGrafter"/>
</dbReference>
<comment type="similarity">
    <text evidence="1">Belongs to the DeSI family.</text>
</comment>
<dbReference type="Gene3D" id="3.90.1720.30">
    <property type="entry name" value="PPPDE domains"/>
    <property type="match status" value="1"/>
</dbReference>
<sequence>MISKIKDARLQILSNTRNNIDRISYLQNCSDNVQDIRRNHQLSKVLDESNENEISSNTVILNVYDLDSISGSFNRLTRIFELGAFHAGVEVYGMEYCYGLTTDGSSGLTVNMPRQHPTHIYRESITMGKTKYTRNEVKLLITRLKYKWPGSEYNIFRRNCLNFADEFCQILEVGTIPNYVRSLPDLVCKAGDSIDRAVDHLTHVFNTLVSTCSNINSPDLQNRLYSRQDTKTTATQSGVVTPNSYISSSTNNRIH</sequence>
<gene>
    <name evidence="6" type="ORF">cand_008120</name>
</gene>
<dbReference type="RefSeq" id="XP_067067912.1">
    <property type="nucleotide sequence ID" value="XM_067211052.1"/>
</dbReference>
<evidence type="ECO:0000256" key="4">
    <source>
        <dbReference type="SAM" id="MobiDB-lite"/>
    </source>
</evidence>
<organism evidence="6 7">
    <name type="scientific">Cryptosporidium andersoni</name>
    <dbReference type="NCBI Taxonomy" id="117008"/>
    <lineage>
        <taxon>Eukaryota</taxon>
        <taxon>Sar</taxon>
        <taxon>Alveolata</taxon>
        <taxon>Apicomplexa</taxon>
        <taxon>Conoidasida</taxon>
        <taxon>Coccidia</taxon>
        <taxon>Eucoccidiorida</taxon>
        <taxon>Eimeriorina</taxon>
        <taxon>Cryptosporidiidae</taxon>
        <taxon>Cryptosporidium</taxon>
    </lineage>
</organism>
<proteinExistence type="inferred from homology"/>
<dbReference type="AlphaFoldDB" id="A0A1J4MP78"/>
<dbReference type="GO" id="GO:0006508">
    <property type="term" value="P:proteolysis"/>
    <property type="evidence" value="ECO:0007669"/>
    <property type="project" value="UniProtKB-KW"/>
</dbReference>
<dbReference type="PROSITE" id="PS51858">
    <property type="entry name" value="PPPDE"/>
    <property type="match status" value="1"/>
</dbReference>
<dbReference type="InterPro" id="IPR008580">
    <property type="entry name" value="PPPDE_dom"/>
</dbReference>
<feature type="domain" description="PPPDE" evidence="5">
    <location>
        <begin position="57"/>
        <end position="194"/>
    </location>
</feature>
<comment type="caution">
    <text evidence="6">The sequence shown here is derived from an EMBL/GenBank/DDBJ whole genome shotgun (WGS) entry which is preliminary data.</text>
</comment>
<dbReference type="GO" id="GO:0016579">
    <property type="term" value="P:protein deubiquitination"/>
    <property type="evidence" value="ECO:0007669"/>
    <property type="project" value="TreeGrafter"/>
</dbReference>
<keyword evidence="3" id="KW-0378">Hydrolase</keyword>
<dbReference type="GeneID" id="92364997"/>
<dbReference type="PANTHER" id="PTHR12378">
    <property type="entry name" value="DESUMOYLATING ISOPEPTIDASE"/>
    <property type="match status" value="1"/>
</dbReference>
<evidence type="ECO:0000256" key="2">
    <source>
        <dbReference type="ARBA" id="ARBA00022670"/>
    </source>
</evidence>
<dbReference type="VEuPathDB" id="CryptoDB:cand_008120"/>
<reference evidence="6 7" key="1">
    <citation type="submission" date="2016-10" db="EMBL/GenBank/DDBJ databases">
        <title>Reductive evolution of mitochondrial metabolism and differential evolution of invasion-related proteins in Cryptosporidium.</title>
        <authorList>
            <person name="Liu S."/>
            <person name="Roellig D.M."/>
            <person name="Guo Y."/>
            <person name="Li N."/>
            <person name="Frace M.A."/>
            <person name="Tang K."/>
            <person name="Zhang L."/>
            <person name="Feng Y."/>
            <person name="Xiao L."/>
        </authorList>
    </citation>
    <scope>NUCLEOTIDE SEQUENCE [LARGE SCALE GENOMIC DNA]</scope>
    <source>
        <strain evidence="6">30847</strain>
    </source>
</reference>
<feature type="region of interest" description="Disordered" evidence="4">
    <location>
        <begin position="231"/>
        <end position="255"/>
    </location>
</feature>
<evidence type="ECO:0000256" key="3">
    <source>
        <dbReference type="ARBA" id="ARBA00022801"/>
    </source>
</evidence>
<name>A0A1J4MP78_9CRYT</name>
<evidence type="ECO:0000313" key="7">
    <source>
        <dbReference type="Proteomes" id="UP000186804"/>
    </source>
</evidence>